<comment type="caution">
    <text evidence="2">The sequence shown here is derived from an EMBL/GenBank/DDBJ whole genome shotgun (WGS) entry which is preliminary data.</text>
</comment>
<evidence type="ECO:0000313" key="2">
    <source>
        <dbReference type="EMBL" id="MDR6301443.1"/>
    </source>
</evidence>
<dbReference type="Pfam" id="PF13585">
    <property type="entry name" value="CHU_C"/>
    <property type="match status" value="1"/>
</dbReference>
<reference evidence="2 3" key="1">
    <citation type="submission" date="2023-07" db="EMBL/GenBank/DDBJ databases">
        <title>Genomic Encyclopedia of Type Strains, Phase IV (KMG-IV): sequencing the most valuable type-strain genomes for metagenomic binning, comparative biology and taxonomic classification.</title>
        <authorList>
            <person name="Goeker M."/>
        </authorList>
    </citation>
    <scope>NUCLEOTIDE SEQUENCE [LARGE SCALE GENOMIC DNA]</scope>
    <source>
        <strain evidence="2 3">DSM 102814</strain>
    </source>
</reference>
<feature type="chain" id="PRO_5047454299" evidence="1">
    <location>
        <begin position="19"/>
        <end position="774"/>
    </location>
</feature>
<gene>
    <name evidence="2" type="ORF">GGR31_002112</name>
</gene>
<organism evidence="2 3">
    <name type="scientific">Mesonia maritima</name>
    <dbReference type="NCBI Taxonomy" id="1793873"/>
    <lineage>
        <taxon>Bacteria</taxon>
        <taxon>Pseudomonadati</taxon>
        <taxon>Bacteroidota</taxon>
        <taxon>Flavobacteriia</taxon>
        <taxon>Flavobacteriales</taxon>
        <taxon>Flavobacteriaceae</taxon>
        <taxon>Mesonia</taxon>
    </lineage>
</organism>
<dbReference type="EMBL" id="JAVDQA010000006">
    <property type="protein sequence ID" value="MDR6301443.1"/>
    <property type="molecule type" value="Genomic_DNA"/>
</dbReference>
<keyword evidence="1" id="KW-0732">Signal</keyword>
<proteinExistence type="predicted"/>
<dbReference type="RefSeq" id="WP_309728851.1">
    <property type="nucleotide sequence ID" value="NZ_JAVDQA010000006.1"/>
</dbReference>
<dbReference type="Gene3D" id="2.60.40.10">
    <property type="entry name" value="Immunoglobulins"/>
    <property type="match status" value="1"/>
</dbReference>
<feature type="signal peptide" evidence="1">
    <location>
        <begin position="1"/>
        <end position="18"/>
    </location>
</feature>
<name>A0ABU1K755_9FLAO</name>
<dbReference type="NCBIfam" id="NF038133">
    <property type="entry name" value="choice_anch_L"/>
    <property type="match status" value="1"/>
</dbReference>
<evidence type="ECO:0000256" key="1">
    <source>
        <dbReference type="SAM" id="SignalP"/>
    </source>
</evidence>
<dbReference type="InterPro" id="IPR013783">
    <property type="entry name" value="Ig-like_fold"/>
</dbReference>
<dbReference type="InterPro" id="IPR026341">
    <property type="entry name" value="T9SS_type_B"/>
</dbReference>
<protein>
    <submittedName>
        <fullName evidence="2">Gliding motility-associated-like protein</fullName>
    </submittedName>
</protein>
<dbReference type="NCBIfam" id="TIGR04131">
    <property type="entry name" value="Bac_Flav_CTERM"/>
    <property type="match status" value="1"/>
</dbReference>
<keyword evidence="3" id="KW-1185">Reference proteome</keyword>
<dbReference type="Proteomes" id="UP001257659">
    <property type="component" value="Unassembled WGS sequence"/>
</dbReference>
<sequence length="774" mass="85085">MKRILLFLLFSSTQLIFSQNISVNSNTYTAQELVEDILINSGCIENVNVTNSVSGSFNNEKSFGYFQNNGGNFPYAEGIVMSTGRLSNVPGPNNSLSDDDASNWGSDPDLENVLGVNNTLNATVIEFDFTPNANSIQFNYIFASEEYQEGNSNTCIYSDVFAFLIKPIGGTYTNIAVIPGTQIPVQVTTVHPEIPGGCEAENEEYFGSFNGSNSPINFNGQTASLTAQANVTPNSTYHIKLIIADEQNYRYDSAVFLEGGSFNIGADLGPDKIGQNALCNGENFTLNVQNNGNTPQNYSWFKVENGMQTLLISGSTETEYVVSNPGTYKVVIDYGNGCTAEDNIQIEYVDFSSINNQTLSECDADDDGLSTFNLNLANSDLTNNNQNLIVSDFFLDQSDAENDINRIQNPENFQNTTPNQIIFARIENQAGCYIVVSLTLETSSSVFNSVSLVECAETPTSLVSYNLQAASMAIETEIGSQVQGITFYTSIEYAISQQNSIENSQEISAENLPETVYARAGTNSCQGIVPVVLKSVLSPQIDLEQTTQGFCENDEEIIISAGTKNNSDSYSYLWENGSTSSTLSVTEKGDYKVEITATEIIDGVTYNCSITNTITVVESGKAKIDHKLLGELGNFSVEILAKGIGDYVYAIDELPFQKNNIFTIKAGTHTLYIKDLNGCGIVSKKISVVDYMRFFTPNNDGYNDTWKLIGANRENLEVEKIFIYDRFGKLIYQLSPYQSWNGTLNGKNLPANDYWFTVSFKNSSEFKGHFTLLR</sequence>
<dbReference type="InterPro" id="IPR049804">
    <property type="entry name" value="Choice_anch_L"/>
</dbReference>
<accession>A0ABU1K755</accession>
<evidence type="ECO:0000313" key="3">
    <source>
        <dbReference type="Proteomes" id="UP001257659"/>
    </source>
</evidence>